<evidence type="ECO:0008006" key="8">
    <source>
        <dbReference type="Google" id="ProtNLM"/>
    </source>
</evidence>
<gene>
    <name evidence="6" type="ORF">G6F51_008484</name>
</gene>
<feature type="region of interest" description="Disordered" evidence="5">
    <location>
        <begin position="288"/>
        <end position="369"/>
    </location>
</feature>
<feature type="compositionally biased region" description="Acidic residues" evidence="5">
    <location>
        <begin position="701"/>
        <end position="736"/>
    </location>
</feature>
<evidence type="ECO:0000256" key="1">
    <source>
        <dbReference type="ARBA" id="ARBA00009136"/>
    </source>
</evidence>
<evidence type="ECO:0000313" key="6">
    <source>
        <dbReference type="EMBL" id="KAG1540504.1"/>
    </source>
</evidence>
<name>A0A9P6Y698_RHIOR</name>
<evidence type="ECO:0000256" key="2">
    <source>
        <dbReference type="ARBA" id="ARBA00022670"/>
    </source>
</evidence>
<dbReference type="Pfam" id="PF13975">
    <property type="entry name" value="gag-asp_proteas"/>
    <property type="match status" value="1"/>
</dbReference>
<keyword evidence="3" id="KW-0064">Aspartyl protease</keyword>
<feature type="compositionally biased region" description="Low complexity" evidence="5">
    <location>
        <begin position="291"/>
        <end position="327"/>
    </location>
</feature>
<feature type="region of interest" description="Disordered" evidence="5">
    <location>
        <begin position="250"/>
        <end position="272"/>
    </location>
</feature>
<accession>A0A9P6Y698</accession>
<dbReference type="CDD" id="cd00303">
    <property type="entry name" value="retropepsin_like"/>
    <property type="match status" value="1"/>
</dbReference>
<feature type="compositionally biased region" description="Low complexity" evidence="5">
    <location>
        <begin position="446"/>
        <end position="455"/>
    </location>
</feature>
<protein>
    <recommendedName>
        <fullName evidence="8">Retrotransposon gag domain-containing protein</fullName>
    </recommendedName>
</protein>
<dbReference type="EMBL" id="JAANIT010001397">
    <property type="protein sequence ID" value="KAG1540504.1"/>
    <property type="molecule type" value="Genomic_DNA"/>
</dbReference>
<evidence type="ECO:0000313" key="7">
    <source>
        <dbReference type="Proteomes" id="UP000717996"/>
    </source>
</evidence>
<reference evidence="6" key="1">
    <citation type="journal article" date="2020" name="Microb. Genom.">
        <title>Genetic diversity of clinical and environmental Mucorales isolates obtained from an investigation of mucormycosis cases among solid organ transplant recipients.</title>
        <authorList>
            <person name="Nguyen M.H."/>
            <person name="Kaul D."/>
            <person name="Muto C."/>
            <person name="Cheng S.J."/>
            <person name="Richter R.A."/>
            <person name="Bruno V.M."/>
            <person name="Liu G."/>
            <person name="Beyhan S."/>
            <person name="Sundermann A.J."/>
            <person name="Mounaud S."/>
            <person name="Pasculle A.W."/>
            <person name="Nierman W.C."/>
            <person name="Driscoll E."/>
            <person name="Cumbie R."/>
            <person name="Clancy C.J."/>
            <person name="Dupont C.L."/>
        </authorList>
    </citation>
    <scope>NUCLEOTIDE SEQUENCE</scope>
    <source>
        <strain evidence="6">GL16</strain>
    </source>
</reference>
<feature type="compositionally biased region" description="Low complexity" evidence="5">
    <location>
        <begin position="360"/>
        <end position="369"/>
    </location>
</feature>
<feature type="region of interest" description="Disordered" evidence="5">
    <location>
        <begin position="432"/>
        <end position="480"/>
    </location>
</feature>
<dbReference type="SUPFAM" id="SSF50630">
    <property type="entry name" value="Acid proteases"/>
    <property type="match status" value="1"/>
</dbReference>
<keyword evidence="4" id="KW-0378">Hydrolase</keyword>
<feature type="compositionally biased region" description="Polar residues" evidence="5">
    <location>
        <begin position="252"/>
        <end position="272"/>
    </location>
</feature>
<sequence>MPEQIALANSNISPNNRPLLIEFHGYEGEDFRHFQEVLESYMDINDITKNVRKRTILKAQLRGPAKTLFEKVILKDNPGMEYEQAIANLKARYITPELIQRYELQFNEMYQGEQEHPQIFFARLQEAAGLAEIKDEAVIESRFRAGLLPEIKQFCIQSSSRTTQDWMTHAEGWWYANKPRKILMVNNPFIPRNANQALIEHGMEQHKRHQNNNHNIELYDAEQQPAIIPAYGLTTNQNQLTAMDATPRRAQYGSNTHSHNRNYSQQSNHLSQQQELVDLIQRTIRSELDNQRQQYNRNYGRNNRNNYSNNNYSNDRYGRPNNNYNNRLQPKPTTKKLNGSVAFKQGDGQSNTQHKSKSINNNNNPQPQLNAMLTEKDHTHCTCHEDLFAAVRSERPPEVTPAPYAKTIRTSKGKQTAGPSVNKRVTTRTHIEEITPTPVQPNNATQIQQQVQPRQEPIETDIQMEERSKPKKPRAKRSPPEIKYDIVSDVLNHKADIEIGDLIAVAPSLRRKLVTGCRPKRDSNKNKTQPQTMALIEDEEFNTTAVYSHIFLGDKKIKALIDCGAAKTCMSKALADALNLEIDAASESIFTLGNGSKQPALGLIYDVPIEVKEGFIIPCTVEVLPTCPTPLIIGNNWLSRAKAKIDFNSSTLKVTYKNKKAEIEIIYIRKGAPLPKMLSYQQNYQHPVSLTNSSLAKPMTEEIDTSEDDDDDESDEESSEDDKEIDSDDSEDEDDSLLVLENEEKKEVTITRFKETYVIQASSTGLTIPPNSSITLTLEKPEKGSTEWFYHFDTLHHLLKSSSGIFDTCSSFIVNKRTIEIRFFNRTNSEIVIKPEEELGILEKFNLNQDVIVSSYNLRADLEMCTLEINNKEVINDDNQPLLDSGKLNKMEIGDLPLEMKRKLRTLLYKYEHIFDWNNDIIGHTELIKHKIIIDKDAMPISHRPYRISPIG</sequence>
<keyword evidence="2" id="KW-0645">Protease</keyword>
<dbReference type="Gene3D" id="2.40.70.10">
    <property type="entry name" value="Acid Proteases"/>
    <property type="match status" value="1"/>
</dbReference>
<evidence type="ECO:0000256" key="5">
    <source>
        <dbReference type="SAM" id="MobiDB-lite"/>
    </source>
</evidence>
<dbReference type="GO" id="GO:0004190">
    <property type="term" value="F:aspartic-type endopeptidase activity"/>
    <property type="evidence" value="ECO:0007669"/>
    <property type="project" value="UniProtKB-KW"/>
</dbReference>
<dbReference type="PANTHER" id="PTHR12917">
    <property type="entry name" value="ASPARTYL PROTEASE DDI-RELATED"/>
    <property type="match status" value="1"/>
</dbReference>
<comment type="similarity">
    <text evidence="1">Belongs to the DDI1 family.</text>
</comment>
<feature type="region of interest" description="Disordered" evidence="5">
    <location>
        <begin position="689"/>
        <end position="741"/>
    </location>
</feature>
<dbReference type="Proteomes" id="UP000717996">
    <property type="component" value="Unassembled WGS sequence"/>
</dbReference>
<proteinExistence type="inferred from homology"/>
<dbReference type="PANTHER" id="PTHR12917:SF1">
    <property type="entry name" value="AT13091P"/>
    <property type="match status" value="1"/>
</dbReference>
<comment type="caution">
    <text evidence="6">The sequence shown here is derived from an EMBL/GenBank/DDBJ whole genome shotgun (WGS) entry which is preliminary data.</text>
</comment>
<dbReference type="AlphaFoldDB" id="A0A9P6Y698"/>
<organism evidence="6 7">
    <name type="scientific">Rhizopus oryzae</name>
    <name type="common">Mucormycosis agent</name>
    <name type="synonym">Rhizopus arrhizus var. delemar</name>
    <dbReference type="NCBI Taxonomy" id="64495"/>
    <lineage>
        <taxon>Eukaryota</taxon>
        <taxon>Fungi</taxon>
        <taxon>Fungi incertae sedis</taxon>
        <taxon>Mucoromycota</taxon>
        <taxon>Mucoromycotina</taxon>
        <taxon>Mucoromycetes</taxon>
        <taxon>Mucorales</taxon>
        <taxon>Mucorineae</taxon>
        <taxon>Rhizopodaceae</taxon>
        <taxon>Rhizopus</taxon>
    </lineage>
</organism>
<dbReference type="InterPro" id="IPR021109">
    <property type="entry name" value="Peptidase_aspartic_dom_sf"/>
</dbReference>
<evidence type="ECO:0000256" key="4">
    <source>
        <dbReference type="ARBA" id="ARBA00022801"/>
    </source>
</evidence>
<evidence type="ECO:0000256" key="3">
    <source>
        <dbReference type="ARBA" id="ARBA00022750"/>
    </source>
</evidence>
<dbReference type="GO" id="GO:0006508">
    <property type="term" value="P:proteolysis"/>
    <property type="evidence" value="ECO:0007669"/>
    <property type="project" value="UniProtKB-KW"/>
</dbReference>